<proteinExistence type="inferred from homology"/>
<dbReference type="SUPFAM" id="SSF46689">
    <property type="entry name" value="Homeodomain-like"/>
    <property type="match status" value="2"/>
</dbReference>
<evidence type="ECO:0000256" key="6">
    <source>
        <dbReference type="ARBA" id="ARBA00023125"/>
    </source>
</evidence>
<keyword evidence="5" id="KW-0805">Transcription regulation</keyword>
<dbReference type="PANTHER" id="PTHR30532">
    <property type="entry name" value="IRON III DICITRATE-BINDING PERIPLASMIC PROTEIN"/>
    <property type="match status" value="1"/>
</dbReference>
<evidence type="ECO:0000256" key="3">
    <source>
        <dbReference type="ARBA" id="ARBA00022448"/>
    </source>
</evidence>
<dbReference type="EMBL" id="CAKMMF010000012">
    <property type="protein sequence ID" value="CAH1206459.1"/>
    <property type="molecule type" value="Genomic_DNA"/>
</dbReference>
<dbReference type="SMART" id="SM00342">
    <property type="entry name" value="HTH_ARAC"/>
    <property type="match status" value="1"/>
</dbReference>
<keyword evidence="7" id="KW-0804">Transcription</keyword>
<comment type="similarity">
    <text evidence="2">Belongs to the bacterial solute-binding protein 8 family.</text>
</comment>
<dbReference type="InterPro" id="IPR002491">
    <property type="entry name" value="ABC_transptr_periplasmic_BD"/>
</dbReference>
<dbReference type="Pfam" id="PF01497">
    <property type="entry name" value="Peripla_BP_2"/>
    <property type="match status" value="1"/>
</dbReference>
<feature type="domain" description="HTH araC/xylS-type" evidence="9">
    <location>
        <begin position="166"/>
        <end position="265"/>
    </location>
</feature>
<keyword evidence="8" id="KW-0175">Coiled coil</keyword>
<dbReference type="PROSITE" id="PS50983">
    <property type="entry name" value="FE_B12_PBP"/>
    <property type="match status" value="1"/>
</dbReference>
<evidence type="ECO:0000256" key="7">
    <source>
        <dbReference type="ARBA" id="ARBA00023163"/>
    </source>
</evidence>
<keyword evidence="4" id="KW-0732">Signal</keyword>
<dbReference type="InterPro" id="IPR018060">
    <property type="entry name" value="HTH_AraC"/>
</dbReference>
<accession>A0ABN8GLX0</accession>
<dbReference type="InterPro" id="IPR018062">
    <property type="entry name" value="HTH_AraC-typ_CS"/>
</dbReference>
<feature type="domain" description="Fe/B12 periplasmic-binding" evidence="10">
    <location>
        <begin position="268"/>
        <end position="527"/>
    </location>
</feature>
<protein>
    <submittedName>
        <fullName evidence="11">HTH-type transcriptional activator RhaS</fullName>
    </submittedName>
</protein>
<dbReference type="InterPro" id="IPR009057">
    <property type="entry name" value="Homeodomain-like_sf"/>
</dbReference>
<comment type="subcellular location">
    <subcellularLocation>
        <location evidence="1">Cell envelope</location>
    </subcellularLocation>
</comment>
<dbReference type="Gene3D" id="3.40.50.1980">
    <property type="entry name" value="Nitrogenase molybdenum iron protein domain"/>
    <property type="match status" value="2"/>
</dbReference>
<evidence type="ECO:0000313" key="12">
    <source>
        <dbReference type="Proteomes" id="UP000838686"/>
    </source>
</evidence>
<evidence type="ECO:0000259" key="9">
    <source>
        <dbReference type="PROSITE" id="PS01124"/>
    </source>
</evidence>
<evidence type="ECO:0000256" key="8">
    <source>
        <dbReference type="SAM" id="Coils"/>
    </source>
</evidence>
<evidence type="ECO:0000259" key="10">
    <source>
        <dbReference type="PROSITE" id="PS50983"/>
    </source>
</evidence>
<evidence type="ECO:0000256" key="4">
    <source>
        <dbReference type="ARBA" id="ARBA00022729"/>
    </source>
</evidence>
<dbReference type="Gene3D" id="1.10.10.60">
    <property type="entry name" value="Homeodomain-like"/>
    <property type="match status" value="2"/>
</dbReference>
<comment type="caution">
    <text evidence="11">The sequence shown here is derived from an EMBL/GenBank/DDBJ whole genome shotgun (WGS) entry which is preliminary data.</text>
</comment>
<dbReference type="PROSITE" id="PS00041">
    <property type="entry name" value="HTH_ARAC_FAMILY_1"/>
    <property type="match status" value="1"/>
</dbReference>
<dbReference type="PANTHER" id="PTHR30532:SF29">
    <property type="entry name" value="FE(3+) DICITRATE-BINDING PERIPLASMIC PROTEIN"/>
    <property type="match status" value="1"/>
</dbReference>
<dbReference type="Pfam" id="PF12833">
    <property type="entry name" value="HTH_18"/>
    <property type="match status" value="1"/>
</dbReference>
<organism evidence="11 12">
    <name type="scientific">Paenibacillus plantiphilus</name>
    <dbReference type="NCBI Taxonomy" id="2905650"/>
    <lineage>
        <taxon>Bacteria</taxon>
        <taxon>Bacillati</taxon>
        <taxon>Bacillota</taxon>
        <taxon>Bacilli</taxon>
        <taxon>Bacillales</taxon>
        <taxon>Paenibacillaceae</taxon>
        <taxon>Paenibacillus</taxon>
    </lineage>
</organism>
<evidence type="ECO:0000313" key="11">
    <source>
        <dbReference type="EMBL" id="CAH1206459.1"/>
    </source>
</evidence>
<keyword evidence="12" id="KW-1185">Reference proteome</keyword>
<keyword evidence="3" id="KW-0813">Transport</keyword>
<keyword evidence="6" id="KW-0238">DNA-binding</keyword>
<gene>
    <name evidence="11" type="primary">rhaS_6</name>
    <name evidence="11" type="ORF">PAECIP111893_02562</name>
</gene>
<feature type="coiled-coil region" evidence="8">
    <location>
        <begin position="366"/>
        <end position="393"/>
    </location>
</feature>
<reference evidence="11" key="1">
    <citation type="submission" date="2022-01" db="EMBL/GenBank/DDBJ databases">
        <authorList>
            <person name="Criscuolo A."/>
        </authorList>
    </citation>
    <scope>NUCLEOTIDE SEQUENCE</scope>
    <source>
        <strain evidence="11">CIP111893</strain>
    </source>
</reference>
<name>A0ABN8GLX0_9BACL</name>
<dbReference type="InterPro" id="IPR051313">
    <property type="entry name" value="Bact_iron-sidero_bind"/>
</dbReference>
<evidence type="ECO:0000256" key="2">
    <source>
        <dbReference type="ARBA" id="ARBA00008814"/>
    </source>
</evidence>
<dbReference type="RefSeq" id="WP_236342878.1">
    <property type="nucleotide sequence ID" value="NZ_CAKMMF010000012.1"/>
</dbReference>
<evidence type="ECO:0000256" key="1">
    <source>
        <dbReference type="ARBA" id="ARBA00004196"/>
    </source>
</evidence>
<dbReference type="SUPFAM" id="SSF53807">
    <property type="entry name" value="Helical backbone' metal receptor"/>
    <property type="match status" value="1"/>
</dbReference>
<sequence>MYNNNSRQLAGMPDNTYYFPVEIHNLLDALSIGGPITTRDYPFLLVIMDGSIRLVVNGFEQSLQGRSVLLCDKDFSLQLIEAQAQRAFLIEYTYTTLNHSAPRPLPCSMLPFSCSYRAAMLALELYTAWQSRSKHPFQAQRLFLELIEQIQLESEKAIYQGSDWLHSVLNHIHLHYREELTREQLAALGSISPEHFSRTFHKQIGSTFSSYMNTLRIRDVQQQLLTGTPNNLHDLAQEVGYKDGYYLSRKFKQVVGIAPTTFLHKPKRILSTNYNHTAMLLTLQTEPIMGAYSAYVQAQYPSAPNDQEQELRWDGNYGCYEQVQTLMPDVIIGYEKLSEDMKLRSIAPVVALPFMKLDWREQFRQIAEVAGKQQQAENLLEQYNMQVKLANIQLDKVLGGRGSLIIWELQENEAYTFGNRYGRGGHVLYDDLGFDIPDAIIKEGIYTAGYFQVTLEQICNYPADYIVLLDLPHSPRTERLFHSPDWLAMEAVKQHRVVILNHADLFYGFDPHSTLQQLKLLVANLAS</sequence>
<evidence type="ECO:0000256" key="5">
    <source>
        <dbReference type="ARBA" id="ARBA00023015"/>
    </source>
</evidence>
<dbReference type="Proteomes" id="UP000838686">
    <property type="component" value="Unassembled WGS sequence"/>
</dbReference>
<dbReference type="PROSITE" id="PS01124">
    <property type="entry name" value="HTH_ARAC_FAMILY_2"/>
    <property type="match status" value="1"/>
</dbReference>